<feature type="transmembrane region" description="Helical" evidence="2">
    <location>
        <begin position="58"/>
        <end position="77"/>
    </location>
</feature>
<comment type="caution">
    <text evidence="3">The sequence shown here is derived from an EMBL/GenBank/DDBJ whole genome shotgun (WGS) entry which is preliminary data.</text>
</comment>
<keyword evidence="2" id="KW-0472">Membrane</keyword>
<keyword evidence="2" id="KW-1133">Transmembrane helix</keyword>
<keyword evidence="4" id="KW-1185">Reference proteome</keyword>
<keyword evidence="2" id="KW-0812">Transmembrane</keyword>
<organism evidence="3 4">
    <name type="scientific">Lusitaniella coriacea LEGE 07157</name>
    <dbReference type="NCBI Taxonomy" id="945747"/>
    <lineage>
        <taxon>Bacteria</taxon>
        <taxon>Bacillati</taxon>
        <taxon>Cyanobacteriota</taxon>
        <taxon>Cyanophyceae</taxon>
        <taxon>Spirulinales</taxon>
        <taxon>Lusitaniellaceae</taxon>
        <taxon>Lusitaniella</taxon>
    </lineage>
</organism>
<dbReference type="Proteomes" id="UP000654482">
    <property type="component" value="Unassembled WGS sequence"/>
</dbReference>
<gene>
    <name evidence="3" type="ORF">IQ249_08635</name>
</gene>
<evidence type="ECO:0000256" key="1">
    <source>
        <dbReference type="SAM" id="MobiDB-lite"/>
    </source>
</evidence>
<reference evidence="3" key="1">
    <citation type="submission" date="2020-10" db="EMBL/GenBank/DDBJ databases">
        <authorList>
            <person name="Castelo-Branco R."/>
            <person name="Eusebio N."/>
            <person name="Adriana R."/>
            <person name="Vieira A."/>
            <person name="Brugerolle De Fraissinette N."/>
            <person name="Rezende De Castro R."/>
            <person name="Schneider M.P."/>
            <person name="Vasconcelos V."/>
            <person name="Leao P.N."/>
        </authorList>
    </citation>
    <scope>NUCLEOTIDE SEQUENCE</scope>
    <source>
        <strain evidence="3">LEGE 07157</strain>
    </source>
</reference>
<evidence type="ECO:0000256" key="2">
    <source>
        <dbReference type="SAM" id="Phobius"/>
    </source>
</evidence>
<dbReference type="RefSeq" id="WP_194029046.1">
    <property type="nucleotide sequence ID" value="NZ_JADEWZ010000010.1"/>
</dbReference>
<evidence type="ECO:0000313" key="4">
    <source>
        <dbReference type="Proteomes" id="UP000654482"/>
    </source>
</evidence>
<dbReference type="AlphaFoldDB" id="A0A8J7DVR6"/>
<proteinExistence type="predicted"/>
<feature type="transmembrane region" description="Helical" evidence="2">
    <location>
        <begin position="84"/>
        <end position="101"/>
    </location>
</feature>
<protein>
    <submittedName>
        <fullName evidence="3">Uncharacterized protein</fullName>
    </submittedName>
</protein>
<feature type="region of interest" description="Disordered" evidence="1">
    <location>
        <begin position="22"/>
        <end position="46"/>
    </location>
</feature>
<evidence type="ECO:0000313" key="3">
    <source>
        <dbReference type="EMBL" id="MBE9115957.1"/>
    </source>
</evidence>
<name>A0A8J7DVR6_9CYAN</name>
<dbReference type="EMBL" id="JADEWZ010000010">
    <property type="protein sequence ID" value="MBE9115957.1"/>
    <property type="molecule type" value="Genomic_DNA"/>
</dbReference>
<feature type="compositionally biased region" description="Polar residues" evidence="1">
    <location>
        <begin position="24"/>
        <end position="41"/>
    </location>
</feature>
<sequence>MEKSLSFRETDPSYLSFWVENPTFPESNNEPTEPSSATQTPQIPPEPDTLIHFTAQNFVYLGVFLLFLSIIAAIGLVSRKITHIAIFVILVSLAVIALFWSI</sequence>
<accession>A0A8J7DVR6</accession>